<dbReference type="RefSeq" id="WP_380126030.1">
    <property type="nucleotide sequence ID" value="NZ_JBHSIU010000071.1"/>
</dbReference>
<proteinExistence type="predicted"/>
<name>A0ABV9WD18_9ACTN</name>
<protein>
    <submittedName>
        <fullName evidence="4">Lsr2 family protein</fullName>
    </submittedName>
</protein>
<keyword evidence="5" id="KW-1185">Reference proteome</keyword>
<evidence type="ECO:0000313" key="5">
    <source>
        <dbReference type="Proteomes" id="UP001595912"/>
    </source>
</evidence>
<feature type="domain" description="Lsr2 dimerization" evidence="2">
    <location>
        <begin position="1"/>
        <end position="56"/>
    </location>
</feature>
<comment type="caution">
    <text evidence="4">The sequence shown here is derived from an EMBL/GenBank/DDBJ whole genome shotgun (WGS) entry which is preliminary data.</text>
</comment>
<organism evidence="4 5">
    <name type="scientific">Dactylosporangium cerinum</name>
    <dbReference type="NCBI Taxonomy" id="1434730"/>
    <lineage>
        <taxon>Bacteria</taxon>
        <taxon>Bacillati</taxon>
        <taxon>Actinomycetota</taxon>
        <taxon>Actinomycetes</taxon>
        <taxon>Micromonosporales</taxon>
        <taxon>Micromonosporaceae</taxon>
        <taxon>Dactylosporangium</taxon>
    </lineage>
</organism>
<dbReference type="InterPro" id="IPR024412">
    <property type="entry name" value="Lsr2_dim_dom"/>
</dbReference>
<dbReference type="Gene3D" id="3.30.60.230">
    <property type="entry name" value="Lsr2, dimerization domain"/>
    <property type="match status" value="1"/>
</dbReference>
<dbReference type="EMBL" id="JBHSIU010000071">
    <property type="protein sequence ID" value="MFC5005394.1"/>
    <property type="molecule type" value="Genomic_DNA"/>
</dbReference>
<evidence type="ECO:0000259" key="2">
    <source>
        <dbReference type="Pfam" id="PF11774"/>
    </source>
</evidence>
<evidence type="ECO:0000313" key="4">
    <source>
        <dbReference type="EMBL" id="MFC5005394.1"/>
    </source>
</evidence>
<dbReference type="Pfam" id="PF23359">
    <property type="entry name" value="Lsr2_DNA-bd"/>
    <property type="match status" value="1"/>
</dbReference>
<dbReference type="Pfam" id="PF11774">
    <property type="entry name" value="Lsr2"/>
    <property type="match status" value="1"/>
</dbReference>
<feature type="domain" description="Lsr2 DNA-binding" evidence="3">
    <location>
        <begin position="78"/>
        <end position="107"/>
    </location>
</feature>
<dbReference type="Gene3D" id="4.10.320.10">
    <property type="entry name" value="E3-binding domain"/>
    <property type="match status" value="1"/>
</dbReference>
<evidence type="ECO:0000259" key="3">
    <source>
        <dbReference type="Pfam" id="PF23359"/>
    </source>
</evidence>
<reference evidence="5" key="1">
    <citation type="journal article" date="2019" name="Int. J. Syst. Evol. Microbiol.">
        <title>The Global Catalogue of Microorganisms (GCM) 10K type strain sequencing project: providing services to taxonomists for standard genome sequencing and annotation.</title>
        <authorList>
            <consortium name="The Broad Institute Genomics Platform"/>
            <consortium name="The Broad Institute Genome Sequencing Center for Infectious Disease"/>
            <person name="Wu L."/>
            <person name="Ma J."/>
        </authorList>
    </citation>
    <scope>NUCLEOTIDE SEQUENCE [LARGE SCALE GENOMIC DNA]</scope>
    <source>
        <strain evidence="5">CGMCC 4.7152</strain>
    </source>
</reference>
<gene>
    <name evidence="4" type="ORF">ACFPIJ_47130</name>
</gene>
<dbReference type="Proteomes" id="UP001595912">
    <property type="component" value="Unassembled WGS sequence"/>
</dbReference>
<evidence type="ECO:0000256" key="1">
    <source>
        <dbReference type="ARBA" id="ARBA00023125"/>
    </source>
</evidence>
<dbReference type="InterPro" id="IPR055370">
    <property type="entry name" value="Lsr2_DNA-bd"/>
</dbReference>
<sequence>MARRSIEVLDDDLDGGPADETVRFALDGTHYEIDLNTINAAKLRAAVGPFVRAATCVQWNTRTPAVRTARRPDRECVEIRAWARAAGFELRDRGRISNRIAAAYHAAMTGDPARAQR</sequence>
<accession>A0ABV9WD18</accession>
<dbReference type="InterPro" id="IPR042261">
    <property type="entry name" value="Lsr2-like_dimerization"/>
</dbReference>
<dbReference type="InterPro" id="IPR036625">
    <property type="entry name" value="E3-bd_dom_sf"/>
</dbReference>
<keyword evidence="1" id="KW-0238">DNA-binding</keyword>